<dbReference type="GO" id="GO:0005737">
    <property type="term" value="C:cytoplasm"/>
    <property type="evidence" value="ECO:0007669"/>
    <property type="project" value="InterPro"/>
</dbReference>
<gene>
    <name evidence="3" type="primary">hisZ</name>
    <name evidence="3" type="ORF">CRV06_03860</name>
</gene>
<dbReference type="InterPro" id="IPR045864">
    <property type="entry name" value="aa-tRNA-synth_II/BPL/LPL"/>
</dbReference>
<organism evidence="3 4">
    <name type="scientific">Halarcobacter anaerophilus</name>
    <dbReference type="NCBI Taxonomy" id="877500"/>
    <lineage>
        <taxon>Bacteria</taxon>
        <taxon>Pseudomonadati</taxon>
        <taxon>Campylobacterota</taxon>
        <taxon>Epsilonproteobacteria</taxon>
        <taxon>Campylobacterales</taxon>
        <taxon>Arcobacteraceae</taxon>
        <taxon>Halarcobacter</taxon>
    </lineage>
</organism>
<dbReference type="GO" id="GO:0016757">
    <property type="term" value="F:glycosyltransferase activity"/>
    <property type="evidence" value="ECO:0007669"/>
    <property type="project" value="UniProtKB-KW"/>
</dbReference>
<dbReference type="GO" id="GO:0006427">
    <property type="term" value="P:histidyl-tRNA aminoacylation"/>
    <property type="evidence" value="ECO:0007669"/>
    <property type="project" value="TreeGrafter"/>
</dbReference>
<dbReference type="RefSeq" id="WP_129081422.1">
    <property type="nucleotide sequence ID" value="NZ_CP041070.1"/>
</dbReference>
<feature type="domain" description="Class II Histidinyl-tRNA synthetase (HisRS)-like catalytic core" evidence="2">
    <location>
        <begin position="18"/>
        <end position="273"/>
    </location>
</feature>
<dbReference type="GO" id="GO:0004821">
    <property type="term" value="F:histidine-tRNA ligase activity"/>
    <property type="evidence" value="ECO:0007669"/>
    <property type="project" value="TreeGrafter"/>
</dbReference>
<dbReference type="OrthoDB" id="5342252at2"/>
<dbReference type="SUPFAM" id="SSF55681">
    <property type="entry name" value="Class II aaRS and biotin synthetases"/>
    <property type="match status" value="1"/>
</dbReference>
<dbReference type="InterPro" id="IPR004516">
    <property type="entry name" value="HisRS/HisZ"/>
</dbReference>
<protein>
    <submittedName>
        <fullName evidence="3">ATP phosphoribosyltransferase regulatory subunit</fullName>
    </submittedName>
</protein>
<dbReference type="EMBL" id="PDKO01000002">
    <property type="protein sequence ID" value="RXJ64085.1"/>
    <property type="molecule type" value="Genomic_DNA"/>
</dbReference>
<dbReference type="Gene3D" id="3.30.930.10">
    <property type="entry name" value="Bira Bifunctional Protein, Domain 2"/>
    <property type="match status" value="1"/>
</dbReference>
<comment type="caution">
    <text evidence="3">The sequence shown here is derived from an EMBL/GenBank/DDBJ whole genome shotgun (WGS) entry which is preliminary data.</text>
</comment>
<keyword evidence="3" id="KW-0808">Transferase</keyword>
<dbReference type="STRING" id="877500.GCA_000935065_02865"/>
<keyword evidence="3" id="KW-0328">Glycosyltransferase</keyword>
<dbReference type="Pfam" id="PF13393">
    <property type="entry name" value="tRNA-synt_His"/>
    <property type="match status" value="1"/>
</dbReference>
<evidence type="ECO:0000313" key="3">
    <source>
        <dbReference type="EMBL" id="RXJ64085.1"/>
    </source>
</evidence>
<dbReference type="PANTHER" id="PTHR43707:SF6">
    <property type="entry name" value="ATP PHOSPHORIBOSYLTRANSFERASE REGULATORY SUBUNIT"/>
    <property type="match status" value="1"/>
</dbReference>
<keyword evidence="1" id="KW-0368">Histidine biosynthesis</keyword>
<reference evidence="3 4" key="1">
    <citation type="submission" date="2017-10" db="EMBL/GenBank/DDBJ databases">
        <title>Genomics of the genus Arcobacter.</title>
        <authorList>
            <person name="Perez-Cataluna A."/>
            <person name="Figueras M.J."/>
        </authorList>
    </citation>
    <scope>NUCLEOTIDE SEQUENCE [LARGE SCALE GENOMIC DNA]</scope>
    <source>
        <strain evidence="3 4">DSM 24636</strain>
    </source>
</reference>
<dbReference type="NCBIfam" id="NF008946">
    <property type="entry name" value="PRK12293.1"/>
    <property type="match status" value="1"/>
</dbReference>
<keyword evidence="1" id="KW-0028">Amino-acid biosynthesis</keyword>
<dbReference type="GO" id="GO:0000105">
    <property type="term" value="P:L-histidine biosynthetic process"/>
    <property type="evidence" value="ECO:0007669"/>
    <property type="project" value="UniProtKB-KW"/>
</dbReference>
<keyword evidence="4" id="KW-1185">Reference proteome</keyword>
<accession>A0A4Q0Y3L0</accession>
<dbReference type="AlphaFoldDB" id="A0A4Q0Y3L0"/>
<evidence type="ECO:0000259" key="2">
    <source>
        <dbReference type="Pfam" id="PF13393"/>
    </source>
</evidence>
<dbReference type="PANTHER" id="PTHR43707">
    <property type="entry name" value="HISTIDYL-TRNA SYNTHETASE"/>
    <property type="match status" value="1"/>
</dbReference>
<sequence>MIFEHEIPKGSRLYFGKAAKAKRELEYKISTLLDSRGFEEIVTPNFSYSQHQAIANERKLIKFSDEKNEQVSLRADSTLDVVRIITKRLGRATDHKKWFYIQPIFSYPSTEDYQIGCEWICHDNIVDILNLTGDVLVALNINPILQLSNINIPKLVSKELDIDIQLFKNGEIAKLLSLDIQWLNELVKVKNIEDLENSIKLVPQSIKVELEKLLKTAKEVSYKNLVIAPLYHGSLKYYDDVYYRVIQDNYVLCKGGKYSSEGISSLGFALYTDSLLKILED</sequence>
<proteinExistence type="predicted"/>
<dbReference type="Proteomes" id="UP000290191">
    <property type="component" value="Unassembled WGS sequence"/>
</dbReference>
<evidence type="ECO:0000313" key="4">
    <source>
        <dbReference type="Proteomes" id="UP000290191"/>
    </source>
</evidence>
<evidence type="ECO:0000256" key="1">
    <source>
        <dbReference type="ARBA" id="ARBA00023102"/>
    </source>
</evidence>
<name>A0A4Q0Y3L0_9BACT</name>
<dbReference type="InterPro" id="IPR041715">
    <property type="entry name" value="HisRS-like_core"/>
</dbReference>